<dbReference type="AlphaFoldDB" id="A0A4R5VY59"/>
<reference evidence="3 4" key="1">
    <citation type="submission" date="2019-03" db="EMBL/GenBank/DDBJ databases">
        <title>Bacillus niacini sp. nov. a Nicotinate-Metabolizing Mesophile Isolated from Soil.</title>
        <authorList>
            <person name="Zhang G."/>
        </authorList>
    </citation>
    <scope>NUCLEOTIDE SEQUENCE [LARGE SCALE GENOMIC DNA]</scope>
    <source>
        <strain evidence="3 4">WN066</strain>
    </source>
</reference>
<keyword evidence="1" id="KW-0472">Membrane</keyword>
<dbReference type="RefSeq" id="WP_133333103.1">
    <property type="nucleotide sequence ID" value="NZ_SMYO01000002.1"/>
</dbReference>
<keyword evidence="2" id="KW-0732">Signal</keyword>
<feature type="signal peptide" evidence="2">
    <location>
        <begin position="1"/>
        <end position="24"/>
    </location>
</feature>
<dbReference type="NCBIfam" id="TIGR04383">
    <property type="entry name" value="acidic_w_LPXTA"/>
    <property type="match status" value="1"/>
</dbReference>
<comment type="caution">
    <text evidence="3">The sequence shown here is derived from an EMBL/GenBank/DDBJ whole genome shotgun (WGS) entry which is preliminary data.</text>
</comment>
<organism evidence="3 4">
    <name type="scientific">Bacillus salipaludis</name>
    <dbReference type="NCBI Taxonomy" id="2547811"/>
    <lineage>
        <taxon>Bacteria</taxon>
        <taxon>Bacillati</taxon>
        <taxon>Bacillota</taxon>
        <taxon>Bacilli</taxon>
        <taxon>Bacillales</taxon>
        <taxon>Bacillaceae</taxon>
        <taxon>Bacillus</taxon>
    </lineage>
</organism>
<dbReference type="NCBIfam" id="TIGR01167">
    <property type="entry name" value="LPXTG_anchor"/>
    <property type="match status" value="1"/>
</dbReference>
<dbReference type="EMBL" id="SMYO01000002">
    <property type="protein sequence ID" value="TDK64163.1"/>
    <property type="molecule type" value="Genomic_DNA"/>
</dbReference>
<gene>
    <name evidence="3" type="ORF">E2K98_04690</name>
</gene>
<keyword evidence="1" id="KW-1133">Transmembrane helix</keyword>
<dbReference type="InterPro" id="IPR030832">
    <property type="entry name" value="Acidic_LPXTA"/>
</dbReference>
<evidence type="ECO:0000313" key="4">
    <source>
        <dbReference type="Proteomes" id="UP000295132"/>
    </source>
</evidence>
<accession>A0A4R5VY59</accession>
<name>A0A4R5VY59_9BACI</name>
<proteinExistence type="predicted"/>
<dbReference type="Proteomes" id="UP000295132">
    <property type="component" value="Unassembled WGS sequence"/>
</dbReference>
<sequence>MGKIARIVISLVLFLGFIPKLAFAAENSDFDADLQTYLNEVSQTRGFTVSKDDIEMSLSNYDETLGNFKTVNGPDGLKEFLGEVIKSDYSNLAYMKDDYGLSIEQITALLKENGEDINDYVFVDDLDQAVYFYLNPDDSGSGNELDPDSIKELLTMFQDEFGLTDQELTNLADHLKGLEEKLSTPEALDQMDKLAQRMEAFQQFQTIDQLTADQIQELLSIYQELTTMLELKIDFVLVKGENETPLTLLDVLNMKELVNAKLKVTISDLDGNFLADLLITGEMVDSDTVKQVGKDLSTTTDKVKEVVKTKPIAKHVVKGKKAVLHPVMKTVKGGELPNTAGNYVQNVLIGMLLILGGAGLYFSFRRKAA</sequence>
<evidence type="ECO:0000256" key="2">
    <source>
        <dbReference type="SAM" id="SignalP"/>
    </source>
</evidence>
<feature type="chain" id="PRO_5020340935" evidence="2">
    <location>
        <begin position="25"/>
        <end position="369"/>
    </location>
</feature>
<protein>
    <submittedName>
        <fullName evidence="3">Processed acidic surface protein</fullName>
    </submittedName>
</protein>
<evidence type="ECO:0000313" key="3">
    <source>
        <dbReference type="EMBL" id="TDK64163.1"/>
    </source>
</evidence>
<keyword evidence="1" id="KW-0812">Transmembrane</keyword>
<feature type="transmembrane region" description="Helical" evidence="1">
    <location>
        <begin position="343"/>
        <end position="364"/>
    </location>
</feature>
<evidence type="ECO:0000256" key="1">
    <source>
        <dbReference type="SAM" id="Phobius"/>
    </source>
</evidence>